<dbReference type="Proteomes" id="UP000824124">
    <property type="component" value="Unassembled WGS sequence"/>
</dbReference>
<dbReference type="InterPro" id="IPR048300">
    <property type="entry name" value="TACO1_YebC-like_2nd/3rd_dom"/>
</dbReference>
<evidence type="ECO:0000313" key="10">
    <source>
        <dbReference type="Proteomes" id="UP000824124"/>
    </source>
</evidence>
<dbReference type="SUPFAM" id="SSF75625">
    <property type="entry name" value="YebC-like"/>
    <property type="match status" value="1"/>
</dbReference>
<dbReference type="InterPro" id="IPR049083">
    <property type="entry name" value="TACO1_YebC_N"/>
</dbReference>
<evidence type="ECO:0000256" key="3">
    <source>
        <dbReference type="ARBA" id="ARBA00023015"/>
    </source>
</evidence>
<dbReference type="Gene3D" id="3.30.70.980">
    <property type="match status" value="2"/>
</dbReference>
<dbReference type="NCBIfam" id="NF001030">
    <property type="entry name" value="PRK00110.1"/>
    <property type="match status" value="1"/>
</dbReference>
<evidence type="ECO:0000256" key="5">
    <source>
        <dbReference type="ARBA" id="ARBA00023163"/>
    </source>
</evidence>
<sequence>MSGHNKWSTIKYKKGKADAARAKVFTQISKEIFVAVRQAGPDPAANFRLRLCVQKAKAANMPMDNVNRAIQKAAGNIEGVAYEEIVYEGYGAGGVAIMCELLTDNRNRVASDVRYIFSRNNGNLGETGCVSYMFERKGRMTVPAESVDPDELMLAALDAGAEDVIPDEEQIEIITAPDELETVKNAVEEAGFITETAEITMIPANTIEITDEETAQKVLTLLGKLEDYDDIQNVYSNADIPEELIEKLDI</sequence>
<gene>
    <name evidence="9" type="ORF">IAB00_06845</name>
</gene>
<dbReference type="GO" id="GO:0003677">
    <property type="term" value="F:DNA binding"/>
    <property type="evidence" value="ECO:0007669"/>
    <property type="project" value="UniProtKB-UniRule"/>
</dbReference>
<dbReference type="PANTHER" id="PTHR12532">
    <property type="entry name" value="TRANSLATIONAL ACTIVATOR OF CYTOCHROME C OXIDASE 1"/>
    <property type="match status" value="1"/>
</dbReference>
<keyword evidence="2 6" id="KW-0963">Cytoplasm</keyword>
<dbReference type="NCBIfam" id="NF009044">
    <property type="entry name" value="PRK12378.1"/>
    <property type="match status" value="1"/>
</dbReference>
<comment type="caution">
    <text evidence="9">The sequence shown here is derived from an EMBL/GenBank/DDBJ whole genome shotgun (WGS) entry which is preliminary data.</text>
</comment>
<accession>A0A9D1KZY5</accession>
<dbReference type="InterPro" id="IPR017856">
    <property type="entry name" value="Integrase-like_N"/>
</dbReference>
<evidence type="ECO:0000256" key="4">
    <source>
        <dbReference type="ARBA" id="ARBA00023125"/>
    </source>
</evidence>
<dbReference type="HAMAP" id="MF_00693">
    <property type="entry name" value="Transcrip_reg_TACO1"/>
    <property type="match status" value="1"/>
</dbReference>
<feature type="domain" description="TACO1/YebC-like N-terminal" evidence="8">
    <location>
        <begin position="5"/>
        <end position="76"/>
    </location>
</feature>
<dbReference type="GO" id="GO:0005829">
    <property type="term" value="C:cytosol"/>
    <property type="evidence" value="ECO:0007669"/>
    <property type="project" value="TreeGrafter"/>
</dbReference>
<dbReference type="Gene3D" id="1.10.10.200">
    <property type="match status" value="1"/>
</dbReference>
<dbReference type="FunFam" id="3.30.70.980:FF:000002">
    <property type="entry name" value="Probable transcriptional regulatory protein YebC"/>
    <property type="match status" value="1"/>
</dbReference>
<dbReference type="InterPro" id="IPR026564">
    <property type="entry name" value="Transcrip_reg_TACO1-like_dom3"/>
</dbReference>
<dbReference type="EMBL" id="DVMH01000033">
    <property type="protein sequence ID" value="HIU10936.1"/>
    <property type="molecule type" value="Genomic_DNA"/>
</dbReference>
<dbReference type="NCBIfam" id="TIGR01033">
    <property type="entry name" value="YebC/PmpR family DNA-binding transcriptional regulator"/>
    <property type="match status" value="1"/>
</dbReference>
<dbReference type="GO" id="GO:0006355">
    <property type="term" value="P:regulation of DNA-templated transcription"/>
    <property type="evidence" value="ECO:0007669"/>
    <property type="project" value="UniProtKB-UniRule"/>
</dbReference>
<keyword evidence="5 6" id="KW-0804">Transcription</keyword>
<feature type="domain" description="TACO1/YebC-like second and third" evidence="7">
    <location>
        <begin position="82"/>
        <end position="238"/>
    </location>
</feature>
<evidence type="ECO:0000259" key="8">
    <source>
        <dbReference type="Pfam" id="PF20772"/>
    </source>
</evidence>
<comment type="subcellular location">
    <subcellularLocation>
        <location evidence="6">Cytoplasm</location>
    </subcellularLocation>
</comment>
<dbReference type="FunFam" id="1.10.10.200:FF:000002">
    <property type="entry name" value="Probable transcriptional regulatory protein CLM62_37755"/>
    <property type="match status" value="1"/>
</dbReference>
<evidence type="ECO:0000256" key="6">
    <source>
        <dbReference type="HAMAP-Rule" id="MF_00693"/>
    </source>
</evidence>
<reference evidence="9" key="1">
    <citation type="submission" date="2020-10" db="EMBL/GenBank/DDBJ databases">
        <authorList>
            <person name="Gilroy R."/>
        </authorList>
    </citation>
    <scope>NUCLEOTIDE SEQUENCE</scope>
    <source>
        <strain evidence="9">2830</strain>
    </source>
</reference>
<dbReference type="AlphaFoldDB" id="A0A9D1KZY5"/>
<proteinExistence type="inferred from homology"/>
<organism evidence="9 10">
    <name type="scientific">Candidatus Avidehalobacter gallistercoris</name>
    <dbReference type="NCBI Taxonomy" id="2840694"/>
    <lineage>
        <taxon>Bacteria</taxon>
        <taxon>Bacillati</taxon>
        <taxon>Bacillota</taxon>
        <taxon>Clostridia</taxon>
        <taxon>Eubacteriales</taxon>
        <taxon>Peptococcaceae</taxon>
        <taxon>Peptococcaceae incertae sedis</taxon>
        <taxon>Candidatus Avidehalobacter</taxon>
    </lineage>
</organism>
<dbReference type="InterPro" id="IPR029072">
    <property type="entry name" value="YebC-like"/>
</dbReference>
<evidence type="ECO:0000259" key="7">
    <source>
        <dbReference type="Pfam" id="PF01709"/>
    </source>
</evidence>
<dbReference type="PANTHER" id="PTHR12532:SF6">
    <property type="entry name" value="TRANSCRIPTIONAL REGULATORY PROTEIN YEBC-RELATED"/>
    <property type="match status" value="1"/>
</dbReference>
<evidence type="ECO:0000313" key="9">
    <source>
        <dbReference type="EMBL" id="HIU10936.1"/>
    </source>
</evidence>
<protein>
    <recommendedName>
        <fullName evidence="6">Probable transcriptional regulatory protein IAB00_06845</fullName>
    </recommendedName>
</protein>
<comment type="similarity">
    <text evidence="1 6">Belongs to the TACO1 family.</text>
</comment>
<keyword evidence="3 6" id="KW-0805">Transcription regulation</keyword>
<dbReference type="Pfam" id="PF01709">
    <property type="entry name" value="Transcrip_reg"/>
    <property type="match status" value="1"/>
</dbReference>
<name>A0A9D1KZY5_9FIRM</name>
<evidence type="ECO:0000256" key="2">
    <source>
        <dbReference type="ARBA" id="ARBA00022490"/>
    </source>
</evidence>
<keyword evidence="4 6" id="KW-0238">DNA-binding</keyword>
<dbReference type="Pfam" id="PF20772">
    <property type="entry name" value="TACO1_YebC_N"/>
    <property type="match status" value="1"/>
</dbReference>
<reference evidence="9" key="2">
    <citation type="journal article" date="2021" name="PeerJ">
        <title>Extensive microbial diversity within the chicken gut microbiome revealed by metagenomics and culture.</title>
        <authorList>
            <person name="Gilroy R."/>
            <person name="Ravi A."/>
            <person name="Getino M."/>
            <person name="Pursley I."/>
            <person name="Horton D.L."/>
            <person name="Alikhan N.F."/>
            <person name="Baker D."/>
            <person name="Gharbi K."/>
            <person name="Hall N."/>
            <person name="Watson M."/>
            <person name="Adriaenssens E.M."/>
            <person name="Foster-Nyarko E."/>
            <person name="Jarju S."/>
            <person name="Secka A."/>
            <person name="Antonio M."/>
            <person name="Oren A."/>
            <person name="Chaudhuri R.R."/>
            <person name="La Ragione R."/>
            <person name="Hildebrand F."/>
            <person name="Pallen M.J."/>
        </authorList>
    </citation>
    <scope>NUCLEOTIDE SEQUENCE</scope>
    <source>
        <strain evidence="9">2830</strain>
    </source>
</reference>
<evidence type="ECO:0000256" key="1">
    <source>
        <dbReference type="ARBA" id="ARBA00008724"/>
    </source>
</evidence>
<dbReference type="InterPro" id="IPR002876">
    <property type="entry name" value="Transcrip_reg_TACO1-like"/>
</dbReference>